<reference evidence="3 4" key="1">
    <citation type="submission" date="2024-03" db="EMBL/GenBank/DDBJ databases">
        <title>Draft genome sequence of Pseudonocardia carboxydivorans JCM 14827.</title>
        <authorList>
            <person name="Duangmal K."/>
        </authorList>
    </citation>
    <scope>NUCLEOTIDE SEQUENCE [LARGE SCALE GENOMIC DNA]</scope>
    <source>
        <strain evidence="3 4">JCM 14827</strain>
    </source>
</reference>
<dbReference type="InterPro" id="IPR042099">
    <property type="entry name" value="ANL_N_sf"/>
</dbReference>
<proteinExistence type="predicted"/>
<dbReference type="InterPro" id="IPR000873">
    <property type="entry name" value="AMP-dep_synth/lig_dom"/>
</dbReference>
<evidence type="ECO:0000259" key="2">
    <source>
        <dbReference type="Pfam" id="PF14535"/>
    </source>
</evidence>
<name>A0ABU9AHH6_PSEA5</name>
<dbReference type="PANTHER" id="PTHR43845">
    <property type="entry name" value="BLR5969 PROTEIN"/>
    <property type="match status" value="1"/>
</dbReference>
<protein>
    <submittedName>
        <fullName evidence="3">AMP-binding protein</fullName>
    </submittedName>
</protein>
<keyword evidence="4" id="KW-1185">Reference proteome</keyword>
<dbReference type="Gene3D" id="3.40.50.12780">
    <property type="entry name" value="N-terminal domain of ligase-like"/>
    <property type="match status" value="1"/>
</dbReference>
<dbReference type="RefSeq" id="WP_346108965.1">
    <property type="nucleotide sequence ID" value="NZ_BAAAOD010000112.1"/>
</dbReference>
<gene>
    <name evidence="3" type="ORF">WG925_19320</name>
</gene>
<dbReference type="EMBL" id="JBBPIX010000010">
    <property type="protein sequence ID" value="MEK6465894.1"/>
    <property type="molecule type" value="Genomic_DNA"/>
</dbReference>
<dbReference type="InterPro" id="IPR045851">
    <property type="entry name" value="AMP-bd_C_sf"/>
</dbReference>
<dbReference type="InterPro" id="IPR028154">
    <property type="entry name" value="AMP-dep_Lig_C"/>
</dbReference>
<dbReference type="Pfam" id="PF14535">
    <property type="entry name" value="AMP-binding_C_2"/>
    <property type="match status" value="1"/>
</dbReference>
<feature type="domain" description="AMP-dependent ligase C-terminal" evidence="2">
    <location>
        <begin position="371"/>
        <end position="475"/>
    </location>
</feature>
<dbReference type="SUPFAM" id="SSF56801">
    <property type="entry name" value="Acetyl-CoA synthetase-like"/>
    <property type="match status" value="1"/>
</dbReference>
<sequence length="478" mass="51467">MNSAAAPHAVADGTDRDDRGFARFWDAGRETRDPRDRDAVVLERIRHQLHYVYERLPFYRRHYDAHGFHPDDVRSLADFTAKVPVVTKRMLVADQAEHPPFGSYTRDFSGPDGSTGIARIHGSSGTSGTPTLYAVSQGDWDRAADVHAMAQWCAGVRPDDIAQVGFPFGLFFGGWGVLQGLERIGATVFPLGVTDSERHVELIGRLGSTVFTATPSYCVHLLSVAERMGVDLAAGSVRTLLVGGEPGGSLPGTRRLIEQGWGATVVDAGSTSEMYPFQTSVGCTAGTGTHLITDEVHVEVVAPDDPHTAVPVGGRGAVVYTHLWRESQPMIRFAPGDETYLADDPCPCGRTYPRMPEGVLGRLDDMLVVRGANVFPSAVETALRSIDGLGPEFRIRVARPAALDEITVQAEVSAPTAAALAGLSDADADAARREIAGRTEQALRRAVAITVPVELLDPGTLPETTFKARRVVDERPRA</sequence>
<accession>A0ABU9AHH6</accession>
<comment type="caution">
    <text evidence="3">The sequence shown here is derived from an EMBL/GenBank/DDBJ whole genome shotgun (WGS) entry which is preliminary data.</text>
</comment>
<dbReference type="Proteomes" id="UP001367513">
    <property type="component" value="Unassembled WGS sequence"/>
</dbReference>
<evidence type="ECO:0000313" key="4">
    <source>
        <dbReference type="Proteomes" id="UP001367513"/>
    </source>
</evidence>
<dbReference type="Pfam" id="PF00501">
    <property type="entry name" value="AMP-binding"/>
    <property type="match status" value="1"/>
</dbReference>
<evidence type="ECO:0000259" key="1">
    <source>
        <dbReference type="Pfam" id="PF00501"/>
    </source>
</evidence>
<dbReference type="Gene3D" id="3.30.300.30">
    <property type="match status" value="1"/>
</dbReference>
<dbReference type="PANTHER" id="PTHR43845:SF1">
    <property type="entry name" value="BLR5969 PROTEIN"/>
    <property type="match status" value="1"/>
</dbReference>
<organism evidence="3 4">
    <name type="scientific">Pseudonocardia alni subsp. carboxydivorans</name>
    <dbReference type="NCBI Taxonomy" id="415010"/>
    <lineage>
        <taxon>Bacteria</taxon>
        <taxon>Bacillati</taxon>
        <taxon>Actinomycetota</taxon>
        <taxon>Actinomycetes</taxon>
        <taxon>Pseudonocardiales</taxon>
        <taxon>Pseudonocardiaceae</taxon>
        <taxon>Pseudonocardia</taxon>
    </lineage>
</organism>
<evidence type="ECO:0000313" key="3">
    <source>
        <dbReference type="EMBL" id="MEK6465894.1"/>
    </source>
</evidence>
<feature type="domain" description="AMP-dependent synthetase/ligase" evidence="1">
    <location>
        <begin position="117"/>
        <end position="316"/>
    </location>
</feature>